<accession>F2JNY3</accession>
<keyword evidence="1" id="KW-0812">Transmembrane</keyword>
<gene>
    <name evidence="2" type="ordered locus">Clole_1877</name>
</gene>
<dbReference type="EMBL" id="CP002582">
    <property type="protein sequence ID" value="ADZ83597.1"/>
    <property type="molecule type" value="Genomic_DNA"/>
</dbReference>
<organism evidence="2 3">
    <name type="scientific">Cellulosilyticum lentocellum (strain ATCC 49066 / DSM 5427 / NCIMB 11756 / RHM5)</name>
    <name type="common">Clostridium lentocellum</name>
    <dbReference type="NCBI Taxonomy" id="642492"/>
    <lineage>
        <taxon>Bacteria</taxon>
        <taxon>Bacillati</taxon>
        <taxon>Bacillota</taxon>
        <taxon>Clostridia</taxon>
        <taxon>Lachnospirales</taxon>
        <taxon>Cellulosilyticaceae</taxon>
        <taxon>Cellulosilyticum</taxon>
    </lineage>
</organism>
<reference evidence="2 3" key="1">
    <citation type="journal article" date="2011" name="J. Bacteriol.">
        <title>Complete genome sequence of the cellulose-degrading bacterium Cellulosilyticum lentocellum.</title>
        <authorList>
            <consortium name="US DOE Joint Genome Institute"/>
            <person name="Miller D.A."/>
            <person name="Suen G."/>
            <person name="Bruce D."/>
            <person name="Copeland A."/>
            <person name="Cheng J.F."/>
            <person name="Detter C."/>
            <person name="Goodwin L.A."/>
            <person name="Han C.S."/>
            <person name="Hauser L.J."/>
            <person name="Land M.L."/>
            <person name="Lapidus A."/>
            <person name="Lucas S."/>
            <person name="Meincke L."/>
            <person name="Pitluck S."/>
            <person name="Tapia R."/>
            <person name="Teshima H."/>
            <person name="Woyke T."/>
            <person name="Fox B.G."/>
            <person name="Angert E.R."/>
            <person name="Currie C.R."/>
        </authorList>
    </citation>
    <scope>NUCLEOTIDE SEQUENCE [LARGE SCALE GENOMIC DNA]</scope>
    <source>
        <strain evidence="3">ATCC 49066 / DSM 5427 / NCIMB 11756 / RHM5</strain>
    </source>
</reference>
<protein>
    <recommendedName>
        <fullName evidence="4">Hemolysin XhlA</fullName>
    </recommendedName>
</protein>
<keyword evidence="1" id="KW-1133">Transmembrane helix</keyword>
<dbReference type="KEGG" id="cle:Clole_1877"/>
<proteinExistence type="predicted"/>
<name>F2JNY3_CELLD</name>
<evidence type="ECO:0008006" key="4">
    <source>
        <dbReference type="Google" id="ProtNLM"/>
    </source>
</evidence>
<dbReference type="Proteomes" id="UP000008467">
    <property type="component" value="Chromosome"/>
</dbReference>
<dbReference type="AlphaFoldDB" id="F2JNY3"/>
<evidence type="ECO:0000313" key="3">
    <source>
        <dbReference type="Proteomes" id="UP000008467"/>
    </source>
</evidence>
<feature type="transmembrane region" description="Helical" evidence="1">
    <location>
        <begin position="46"/>
        <end position="64"/>
    </location>
</feature>
<evidence type="ECO:0000256" key="1">
    <source>
        <dbReference type="SAM" id="Phobius"/>
    </source>
</evidence>
<keyword evidence="1" id="KW-0472">Membrane</keyword>
<keyword evidence="3" id="KW-1185">Reference proteome</keyword>
<sequence>MNQDGTPTAVDMVQISEKLARIETLLSEKVGSLEKRVGQLESNQRWLILLVVGSVIYALLSKVGL</sequence>
<dbReference type="HOGENOM" id="CLU_2841774_0_0_9"/>
<evidence type="ECO:0000313" key="2">
    <source>
        <dbReference type="EMBL" id="ADZ83597.1"/>
    </source>
</evidence>
<dbReference type="RefSeq" id="WP_013656894.1">
    <property type="nucleotide sequence ID" value="NC_015275.1"/>
</dbReference>
<dbReference type="STRING" id="642492.Clole_1877"/>